<evidence type="ECO:0000256" key="1">
    <source>
        <dbReference type="SAM" id="SignalP"/>
    </source>
</evidence>
<gene>
    <name evidence="2" type="ORF">GCM10023307_20380</name>
</gene>
<dbReference type="PANTHER" id="PTHR11102">
    <property type="entry name" value="SEL-1-LIKE PROTEIN"/>
    <property type="match status" value="1"/>
</dbReference>
<protein>
    <recommendedName>
        <fullName evidence="4">Sel1 repeat family protein</fullName>
    </recommendedName>
</protein>
<feature type="signal peptide" evidence="1">
    <location>
        <begin position="1"/>
        <end position="22"/>
    </location>
</feature>
<proteinExistence type="predicted"/>
<comment type="caution">
    <text evidence="2">The sequence shown here is derived from an EMBL/GenBank/DDBJ whole genome shotgun (WGS) entry which is preliminary data.</text>
</comment>
<evidence type="ECO:0000313" key="3">
    <source>
        <dbReference type="Proteomes" id="UP001499959"/>
    </source>
</evidence>
<reference evidence="3" key="1">
    <citation type="journal article" date="2019" name="Int. J. Syst. Evol. Microbiol.">
        <title>The Global Catalogue of Microorganisms (GCM) 10K type strain sequencing project: providing services to taxonomists for standard genome sequencing and annotation.</title>
        <authorList>
            <consortium name="The Broad Institute Genomics Platform"/>
            <consortium name="The Broad Institute Genome Sequencing Center for Infectious Disease"/>
            <person name="Wu L."/>
            <person name="Ma J."/>
        </authorList>
    </citation>
    <scope>NUCLEOTIDE SEQUENCE [LARGE SCALE GENOMIC DNA]</scope>
    <source>
        <strain evidence="3">JCM 18204</strain>
    </source>
</reference>
<dbReference type="SUPFAM" id="SSF81901">
    <property type="entry name" value="HCP-like"/>
    <property type="match status" value="2"/>
</dbReference>
<keyword evidence="1" id="KW-0732">Signal</keyword>
<dbReference type="InterPro" id="IPR006597">
    <property type="entry name" value="Sel1-like"/>
</dbReference>
<dbReference type="PANTHER" id="PTHR11102:SF160">
    <property type="entry name" value="ERAD-ASSOCIATED E3 UBIQUITIN-PROTEIN LIGASE COMPONENT HRD3"/>
    <property type="match status" value="1"/>
</dbReference>
<evidence type="ECO:0000313" key="2">
    <source>
        <dbReference type="EMBL" id="GAA4794668.1"/>
    </source>
</evidence>
<dbReference type="Gene3D" id="1.25.40.10">
    <property type="entry name" value="Tetratricopeptide repeat domain"/>
    <property type="match status" value="2"/>
</dbReference>
<accession>A0ABP9BIT6</accession>
<dbReference type="InterPro" id="IPR050767">
    <property type="entry name" value="Sel1_AlgK"/>
</dbReference>
<organism evidence="2 3">
    <name type="scientific">Lysobacter hankyongensis</name>
    <dbReference type="NCBI Taxonomy" id="1176535"/>
    <lineage>
        <taxon>Bacteria</taxon>
        <taxon>Pseudomonadati</taxon>
        <taxon>Pseudomonadota</taxon>
        <taxon>Gammaproteobacteria</taxon>
        <taxon>Lysobacterales</taxon>
        <taxon>Lysobacteraceae</taxon>
        <taxon>Lysobacter</taxon>
    </lineage>
</organism>
<dbReference type="EMBL" id="BAABJE010000010">
    <property type="protein sequence ID" value="GAA4794668.1"/>
    <property type="molecule type" value="Genomic_DNA"/>
</dbReference>
<dbReference type="SMART" id="SM00671">
    <property type="entry name" value="SEL1"/>
    <property type="match status" value="5"/>
</dbReference>
<name>A0ABP9BIT6_9GAMM</name>
<feature type="chain" id="PRO_5045316596" description="Sel1 repeat family protein" evidence="1">
    <location>
        <begin position="23"/>
        <end position="771"/>
    </location>
</feature>
<evidence type="ECO:0008006" key="4">
    <source>
        <dbReference type="Google" id="ProtNLM"/>
    </source>
</evidence>
<sequence length="771" mass="82274">MGRTPWFVAAAVLCLASVAASAVEPVDKGKSTARRPAPAIATSEQVAADPAGVWARFMKEADIETAFDAFDALDAIGATADGVDADRCRDQAAALRDAVTLAPVSIAVHREALRCAEATGDSATAEREAAALAALSKHALAGAGGNPWQAPIRVLSPRDVYQLLALLGYEFRYEYYRDVHPGRYFPMVVAAWDPEAKVERHLSFDYVDATAGISRGDPYAGYPFQRHVMAAAFMQAQVKSGETLGIDLEAMRKALSTDDLMARRDALREGGNRGGMLSLSGWLSLCSSWDNRDCSDGLIDALLPLAEKKHALPMTLLATAYANGIGVKQDLKAATTLLDAADRIWHGHGASVRFAAADSLLHDNRNTAFALARLHKAVAAGSADAEMLLAAGKLSTDADATLSDADIAVLQRPSNNGQGMGQALLGEYFDKRGQRQRSEEAFRRAAESGHPGAQRVQALNAMRDGQPALRWRATLESSAQAGDNFAMRMLAAEAMQLGQWKRADGWLLAAVETGDRDASQELAEVYASGADGLSGDLADAVSMFETLAAGDDEASGRARRELALLALDGRGMKRSRQRARAWLQTDAERGDVESQAMLGALLLRTDDQGGPLDAAAGERWLQKAVAAGSNRARSEYGMWLYASDPRSPERRRSGIEIMRRADPKGDGYVEVANNLAWLLCVSAHADVHDPAAGLAVAKTVEGREGIGWGVVDTVAACYAASGDFATALRLQQRAFDALPRDANGKPQGSSGIAQRLALYKARKAYREPATP</sequence>
<keyword evidence="3" id="KW-1185">Reference proteome</keyword>
<dbReference type="InterPro" id="IPR011990">
    <property type="entry name" value="TPR-like_helical_dom_sf"/>
</dbReference>
<dbReference type="RefSeq" id="WP_345303218.1">
    <property type="nucleotide sequence ID" value="NZ_BAABJE010000010.1"/>
</dbReference>
<dbReference type="Proteomes" id="UP001499959">
    <property type="component" value="Unassembled WGS sequence"/>
</dbReference>